<dbReference type="InterPro" id="IPR004105">
    <property type="entry name" value="CheA-like_dim"/>
</dbReference>
<protein>
    <recommendedName>
        <fullName evidence="3">Chemotaxis protein CheA</fullName>
        <ecNumber evidence="2">2.7.13.3</ecNumber>
    </recommendedName>
</protein>
<evidence type="ECO:0000256" key="11">
    <source>
        <dbReference type="PROSITE-ProRule" id="PRU00110"/>
    </source>
</evidence>
<dbReference type="InterPro" id="IPR004358">
    <property type="entry name" value="Sig_transdc_His_kin-like_C"/>
</dbReference>
<evidence type="ECO:0000256" key="3">
    <source>
        <dbReference type="ARBA" id="ARBA00021495"/>
    </source>
</evidence>
<dbReference type="OrthoDB" id="9803176at2"/>
<dbReference type="PROSITE" id="PS50851">
    <property type="entry name" value="CHEW"/>
    <property type="match status" value="1"/>
</dbReference>
<dbReference type="RefSeq" id="WP_136548827.1">
    <property type="nucleotide sequence ID" value="NZ_CP031093.1"/>
</dbReference>
<keyword evidence="12" id="KW-0175">Coiled coil</keyword>
<evidence type="ECO:0000256" key="1">
    <source>
        <dbReference type="ARBA" id="ARBA00000085"/>
    </source>
</evidence>
<dbReference type="InterPro" id="IPR036890">
    <property type="entry name" value="HATPase_C_sf"/>
</dbReference>
<dbReference type="SUPFAM" id="SSF47384">
    <property type="entry name" value="Homodimeric domain of signal transducing histidine kinase"/>
    <property type="match status" value="1"/>
</dbReference>
<gene>
    <name evidence="16" type="ORF">soil367_09275</name>
</gene>
<dbReference type="Proteomes" id="UP000298049">
    <property type="component" value="Chromosome"/>
</dbReference>
<keyword evidence="4" id="KW-0145">Chemotaxis</keyword>
<dbReference type="InterPro" id="IPR005467">
    <property type="entry name" value="His_kinase_dom"/>
</dbReference>
<dbReference type="CDD" id="cd00731">
    <property type="entry name" value="CheA_reg"/>
    <property type="match status" value="1"/>
</dbReference>
<comment type="function">
    <text evidence="10">Involved in the transmission of sensory signals from the chemoreceptors to the flagellar motors. CheA is autophosphorylated; it can transfer its phosphate group to either CheB or CheY.</text>
</comment>
<dbReference type="PROSITE" id="PS50894">
    <property type="entry name" value="HPT"/>
    <property type="match status" value="1"/>
</dbReference>
<dbReference type="InterPro" id="IPR003594">
    <property type="entry name" value="HATPase_dom"/>
</dbReference>
<dbReference type="SMART" id="SM00387">
    <property type="entry name" value="HATPase_c"/>
    <property type="match status" value="1"/>
</dbReference>
<evidence type="ECO:0000256" key="2">
    <source>
        <dbReference type="ARBA" id="ARBA00012438"/>
    </source>
</evidence>
<dbReference type="InterPro" id="IPR002545">
    <property type="entry name" value="CheW-lke_dom"/>
</dbReference>
<dbReference type="FunFam" id="3.30.565.10:FF:000016">
    <property type="entry name" value="Chemotaxis protein CheA, putative"/>
    <property type="match status" value="1"/>
</dbReference>
<keyword evidence="17" id="KW-1185">Reference proteome</keyword>
<evidence type="ECO:0000256" key="5">
    <source>
        <dbReference type="ARBA" id="ARBA00022553"/>
    </source>
</evidence>
<reference evidence="16 17" key="1">
    <citation type="submission" date="2018-07" db="EMBL/GenBank/DDBJ databases">
        <title>Marsedoiliclastica nanhaica gen. nov. sp. nov., a novel marine hydrocarbonoclastic bacterium isolated from an in-situ enriched hydrocarbon-degrading consortium in deep-sea sediment.</title>
        <authorList>
            <person name="Dong C."/>
            <person name="Ma T."/>
            <person name="Liu R."/>
            <person name="Shao Z."/>
        </authorList>
    </citation>
    <scope>NUCLEOTIDE SEQUENCE [LARGE SCALE GENOMIC DNA]</scope>
    <source>
        <strain evidence="17">soil36-7</strain>
    </source>
</reference>
<evidence type="ECO:0000259" key="13">
    <source>
        <dbReference type="PROSITE" id="PS50109"/>
    </source>
</evidence>
<dbReference type="PROSITE" id="PS50109">
    <property type="entry name" value="HIS_KIN"/>
    <property type="match status" value="1"/>
</dbReference>
<feature type="domain" description="CheW-like" evidence="14">
    <location>
        <begin position="580"/>
        <end position="712"/>
    </location>
</feature>
<dbReference type="KEGG" id="hmi:soil367_09275"/>
<dbReference type="PANTHER" id="PTHR43395">
    <property type="entry name" value="SENSOR HISTIDINE KINASE CHEA"/>
    <property type="match status" value="1"/>
</dbReference>
<evidence type="ECO:0000313" key="16">
    <source>
        <dbReference type="EMBL" id="QCF26105.1"/>
    </source>
</evidence>
<dbReference type="GO" id="GO:0000155">
    <property type="term" value="F:phosphorelay sensor kinase activity"/>
    <property type="evidence" value="ECO:0007669"/>
    <property type="project" value="InterPro"/>
</dbReference>
<dbReference type="CDD" id="cd00088">
    <property type="entry name" value="HPT"/>
    <property type="match status" value="1"/>
</dbReference>
<keyword evidence="7" id="KW-0547">Nucleotide-binding</keyword>
<dbReference type="EC" id="2.7.13.3" evidence="2"/>
<feature type="coiled-coil region" evidence="12">
    <location>
        <begin position="11"/>
        <end position="38"/>
    </location>
</feature>
<dbReference type="SUPFAM" id="SSF50341">
    <property type="entry name" value="CheW-like"/>
    <property type="match status" value="1"/>
</dbReference>
<keyword evidence="8" id="KW-0418">Kinase</keyword>
<dbReference type="SMART" id="SM01231">
    <property type="entry name" value="H-kinase_dim"/>
    <property type="match status" value="1"/>
</dbReference>
<dbReference type="Gene3D" id="3.30.565.10">
    <property type="entry name" value="Histidine kinase-like ATPase, C-terminal domain"/>
    <property type="match status" value="1"/>
</dbReference>
<dbReference type="CDD" id="cd16916">
    <property type="entry name" value="HATPase_CheA-like"/>
    <property type="match status" value="1"/>
</dbReference>
<dbReference type="Pfam" id="PF02895">
    <property type="entry name" value="H-kinase_dim"/>
    <property type="match status" value="1"/>
</dbReference>
<evidence type="ECO:0000256" key="7">
    <source>
        <dbReference type="ARBA" id="ARBA00022741"/>
    </source>
</evidence>
<dbReference type="Pfam" id="PF01627">
    <property type="entry name" value="Hpt"/>
    <property type="match status" value="1"/>
</dbReference>
<dbReference type="Pfam" id="PF01584">
    <property type="entry name" value="CheW"/>
    <property type="match status" value="1"/>
</dbReference>
<dbReference type="AlphaFoldDB" id="A0A4P7XH84"/>
<evidence type="ECO:0000259" key="14">
    <source>
        <dbReference type="PROSITE" id="PS50851"/>
    </source>
</evidence>
<dbReference type="SMART" id="SM00073">
    <property type="entry name" value="HPT"/>
    <property type="match status" value="1"/>
</dbReference>
<dbReference type="SUPFAM" id="SSF47226">
    <property type="entry name" value="Histidine-containing phosphotransfer domain, HPT domain"/>
    <property type="match status" value="1"/>
</dbReference>
<evidence type="ECO:0000256" key="6">
    <source>
        <dbReference type="ARBA" id="ARBA00022679"/>
    </source>
</evidence>
<feature type="domain" description="Histidine kinase" evidence="13">
    <location>
        <begin position="378"/>
        <end position="578"/>
    </location>
</feature>
<dbReference type="InterPro" id="IPR037257">
    <property type="entry name" value="T2SS_E_N_sf"/>
</dbReference>
<evidence type="ECO:0000256" key="12">
    <source>
        <dbReference type="SAM" id="Coils"/>
    </source>
</evidence>
<keyword evidence="5 11" id="KW-0597">Phosphoprotein</keyword>
<evidence type="ECO:0000256" key="9">
    <source>
        <dbReference type="ARBA" id="ARBA00023012"/>
    </source>
</evidence>
<keyword evidence="9" id="KW-0902">Two-component regulatory system</keyword>
<dbReference type="SMART" id="SM00260">
    <property type="entry name" value="CheW"/>
    <property type="match status" value="1"/>
</dbReference>
<dbReference type="GO" id="GO:0005737">
    <property type="term" value="C:cytoplasm"/>
    <property type="evidence" value="ECO:0007669"/>
    <property type="project" value="InterPro"/>
</dbReference>
<organism evidence="16 17">
    <name type="scientific">Hydrocarboniclastica marina</name>
    <dbReference type="NCBI Taxonomy" id="2259620"/>
    <lineage>
        <taxon>Bacteria</taxon>
        <taxon>Pseudomonadati</taxon>
        <taxon>Pseudomonadota</taxon>
        <taxon>Gammaproteobacteria</taxon>
        <taxon>Alteromonadales</taxon>
        <taxon>Alteromonadaceae</taxon>
        <taxon>Hydrocarboniclastica</taxon>
    </lineage>
</organism>
<comment type="catalytic activity">
    <reaction evidence="1">
        <text>ATP + protein L-histidine = ADP + protein N-phospho-L-histidine.</text>
        <dbReference type="EC" id="2.7.13.3"/>
    </reaction>
</comment>
<dbReference type="PRINTS" id="PR00344">
    <property type="entry name" value="BCTRLSENSOR"/>
</dbReference>
<evidence type="ECO:0000256" key="4">
    <source>
        <dbReference type="ARBA" id="ARBA00022500"/>
    </source>
</evidence>
<evidence type="ECO:0000256" key="10">
    <source>
        <dbReference type="ARBA" id="ARBA00035100"/>
    </source>
</evidence>
<accession>A0A4P7XH84</accession>
<dbReference type="SUPFAM" id="SSF160246">
    <property type="entry name" value="EspE N-terminal domain-like"/>
    <property type="match status" value="1"/>
</dbReference>
<dbReference type="Gene3D" id="2.30.30.40">
    <property type="entry name" value="SH3 Domains"/>
    <property type="match status" value="1"/>
</dbReference>
<dbReference type="EMBL" id="CP031093">
    <property type="protein sequence ID" value="QCF26105.1"/>
    <property type="molecule type" value="Genomic_DNA"/>
</dbReference>
<dbReference type="Pfam" id="PF02518">
    <property type="entry name" value="HATPase_c"/>
    <property type="match status" value="1"/>
</dbReference>
<sequence length="724" mass="78043">MNLDAAFETFLDESRTMLEDMERYLLELENDASDDEKLNALFRCVHTIKGSAGLFALDHVVEFTHVVEDVLDRLRAGALQLDGELAALLLKCRDHIAALIEIDADSVTKELKAAGEFLLLLLSDYQEATEARQAEGADASAEIAGSGTHSGAHSGTWHVSVRFGEDVMRNGMDPLGFIRYLATLGELINVGLVTEGFPEADEFDPESCYLGVEITLRADITQAALEEVFEFVREDCELRILPPGSPVSAFMDLIHALPESDARLGEILVASGVLTQAELEQGLALQQECDEPGSEKCRLGNVLVEGGNVEPEVVNAALAKQKTSRQAQARTSQFLRVQADKLDSLINLVGELVIASAAAGLSAQRGGDLATQEAMVAVKSLVEGIRDSSLELRMVPIGETFQRFQRVVRDVSQELGKDVRLDISGADTELDKTVVEKIADPLTHLVRNAMDHGIESAERRAAAGKPAQGRVHLNAYHEAGSIVIEVSDDGAGLSKDKLVAKALERGVIQSAEGLSEQDIFQLIFEPGFSTAEQVTNLSGRGVGMDVVKRSIEALRGAIELQSSPGVGTTLRIRLPLTLAIIDGFLMGVGEANYIVALDSVVECVELTPEQRSEAHGRGFVNLNGEALPVVQLKEYFGLGGTSGRRENIVVVRYGSHKAGLIVDALLGEYQTVIKPLGQLFVHLSGISGSTILGSGDVALILDVPVLVQQLVQQEERLLDRKTYS</sequence>
<dbReference type="InterPro" id="IPR036097">
    <property type="entry name" value="HisK_dim/P_sf"/>
</dbReference>
<keyword evidence="6" id="KW-0808">Transferase</keyword>
<evidence type="ECO:0000313" key="17">
    <source>
        <dbReference type="Proteomes" id="UP000298049"/>
    </source>
</evidence>
<dbReference type="InterPro" id="IPR036641">
    <property type="entry name" value="HPT_dom_sf"/>
</dbReference>
<evidence type="ECO:0000256" key="8">
    <source>
        <dbReference type="ARBA" id="ARBA00022777"/>
    </source>
</evidence>
<dbReference type="InterPro" id="IPR008207">
    <property type="entry name" value="Sig_transdc_His_kin_Hpt_dom"/>
</dbReference>
<dbReference type="GO" id="GO:0006935">
    <property type="term" value="P:chemotaxis"/>
    <property type="evidence" value="ECO:0007669"/>
    <property type="project" value="UniProtKB-KW"/>
</dbReference>
<dbReference type="Gene3D" id="1.20.120.160">
    <property type="entry name" value="HPT domain"/>
    <property type="match status" value="1"/>
</dbReference>
<feature type="modified residue" description="Phosphohistidine" evidence="11">
    <location>
        <position position="46"/>
    </location>
</feature>
<dbReference type="SUPFAM" id="SSF55874">
    <property type="entry name" value="ATPase domain of HSP90 chaperone/DNA topoisomerase II/histidine kinase"/>
    <property type="match status" value="1"/>
</dbReference>
<name>A0A4P7XH84_9ALTE</name>
<evidence type="ECO:0000259" key="15">
    <source>
        <dbReference type="PROSITE" id="PS50894"/>
    </source>
</evidence>
<dbReference type="InterPro" id="IPR051315">
    <property type="entry name" value="Bact_Chemotaxis_CheA"/>
</dbReference>
<dbReference type="InterPro" id="IPR036061">
    <property type="entry name" value="CheW-like_dom_sf"/>
</dbReference>
<proteinExistence type="predicted"/>
<feature type="domain" description="HPt" evidence="15">
    <location>
        <begin position="1"/>
        <end position="103"/>
    </location>
</feature>
<dbReference type="PANTHER" id="PTHR43395:SF10">
    <property type="entry name" value="CHEMOTAXIS PROTEIN CHEA"/>
    <property type="match status" value="1"/>
</dbReference>